<evidence type="ECO:0000256" key="11">
    <source>
        <dbReference type="ARBA" id="ARBA00022989"/>
    </source>
</evidence>
<keyword evidence="13" id="KW-0443">Lipid metabolism</keyword>
<dbReference type="Gene3D" id="2.130.10.10">
    <property type="entry name" value="YVTN repeat-like/Quinoprotein amine dehydrogenase"/>
    <property type="match status" value="1"/>
</dbReference>
<evidence type="ECO:0000256" key="21">
    <source>
        <dbReference type="PROSITE-ProRule" id="PRU00221"/>
    </source>
</evidence>
<dbReference type="InterPro" id="IPR015943">
    <property type="entry name" value="WD40/YVTN_repeat-like_dom_sf"/>
</dbReference>
<evidence type="ECO:0000256" key="1">
    <source>
        <dbReference type="ARBA" id="ARBA00004477"/>
    </source>
</evidence>
<evidence type="ECO:0000256" key="4">
    <source>
        <dbReference type="ARBA" id="ARBA00007410"/>
    </source>
</evidence>
<evidence type="ECO:0000256" key="19">
    <source>
        <dbReference type="ARBA" id="ARBA00023329"/>
    </source>
</evidence>
<reference evidence="24 25" key="1">
    <citation type="submission" date="2015-05" db="EMBL/GenBank/DDBJ databases">
        <title>Distinctive expansion of gene families associated with plant cell wall degradation and secondary metabolism in the genomes of grapevine trunk pathogens.</title>
        <authorList>
            <person name="Lawrence D.P."/>
            <person name="Travadon R."/>
            <person name="Rolshausen P.E."/>
            <person name="Baumgartner K."/>
        </authorList>
    </citation>
    <scope>NUCLEOTIDE SEQUENCE [LARGE SCALE GENOMIC DNA]</scope>
    <source>
        <strain evidence="24">DA912</strain>
    </source>
</reference>
<evidence type="ECO:0000256" key="10">
    <source>
        <dbReference type="ARBA" id="ARBA00022824"/>
    </source>
</evidence>
<protein>
    <recommendedName>
        <fullName evidence="5">Sterol regulatory element-binding protein cleavage-activating protein</fullName>
    </recommendedName>
</protein>
<evidence type="ECO:0000256" key="2">
    <source>
        <dbReference type="ARBA" id="ARBA00004557"/>
    </source>
</evidence>
<dbReference type="InterPro" id="IPR000731">
    <property type="entry name" value="SSD"/>
</dbReference>
<dbReference type="PROSITE" id="PS50082">
    <property type="entry name" value="WD_REPEATS_2"/>
    <property type="match status" value="1"/>
</dbReference>
<evidence type="ECO:0000256" key="3">
    <source>
        <dbReference type="ARBA" id="ARBA00004653"/>
    </source>
</evidence>
<dbReference type="STRING" id="1214573.A0A0G2F8N0"/>
<dbReference type="SMART" id="SM00320">
    <property type="entry name" value="WD40"/>
    <property type="match status" value="1"/>
</dbReference>
<evidence type="ECO:0000256" key="17">
    <source>
        <dbReference type="ARBA" id="ARBA00023180"/>
    </source>
</evidence>
<keyword evidence="11 22" id="KW-1133">Transmembrane helix</keyword>
<dbReference type="InterPro" id="IPR001680">
    <property type="entry name" value="WD40_rpt"/>
</dbReference>
<gene>
    <name evidence="24" type="ORF">UCDDA912_g09489</name>
</gene>
<evidence type="ECO:0000256" key="5">
    <source>
        <dbReference type="ARBA" id="ARBA00019541"/>
    </source>
</evidence>
<keyword evidence="18" id="KW-0753">Steroid metabolism</keyword>
<dbReference type="PROSITE" id="PS50294">
    <property type="entry name" value="WD_REPEATS_REGION"/>
    <property type="match status" value="1"/>
</dbReference>
<feature type="transmembrane region" description="Helical" evidence="22">
    <location>
        <begin position="242"/>
        <end position="263"/>
    </location>
</feature>
<evidence type="ECO:0000256" key="6">
    <source>
        <dbReference type="ARBA" id="ARBA00022548"/>
    </source>
</evidence>
<dbReference type="EMBL" id="LCUC01000469">
    <property type="protein sequence ID" value="KKY30564.1"/>
    <property type="molecule type" value="Genomic_DNA"/>
</dbReference>
<dbReference type="SUPFAM" id="SSF82866">
    <property type="entry name" value="Multidrug efflux transporter AcrB transmembrane domain"/>
    <property type="match status" value="1"/>
</dbReference>
<feature type="transmembrane region" description="Helical" evidence="22">
    <location>
        <begin position="411"/>
        <end position="431"/>
    </location>
</feature>
<dbReference type="PROSITE" id="PS00678">
    <property type="entry name" value="WD_REPEATS_1"/>
    <property type="match status" value="1"/>
</dbReference>
<evidence type="ECO:0000256" key="8">
    <source>
        <dbReference type="ARBA" id="ARBA00022692"/>
    </source>
</evidence>
<dbReference type="PANTHER" id="PTHR46378">
    <property type="entry name" value="STEROL REGULATORY ELEMENT-BINDING PROTEIN CLEAVAGE-ACTIVATING PROTEIN"/>
    <property type="match status" value="1"/>
</dbReference>
<keyword evidence="25" id="KW-1185">Reference proteome</keyword>
<evidence type="ECO:0000256" key="22">
    <source>
        <dbReference type="SAM" id="Phobius"/>
    </source>
</evidence>
<dbReference type="InterPro" id="IPR019775">
    <property type="entry name" value="WD40_repeat_CS"/>
</dbReference>
<dbReference type="GO" id="GO:0045540">
    <property type="term" value="P:regulation of cholesterol biosynthetic process"/>
    <property type="evidence" value="ECO:0007669"/>
    <property type="project" value="TreeGrafter"/>
</dbReference>
<evidence type="ECO:0000256" key="7">
    <source>
        <dbReference type="ARBA" id="ARBA00022574"/>
    </source>
</evidence>
<evidence type="ECO:0000256" key="15">
    <source>
        <dbReference type="ARBA" id="ARBA00023136"/>
    </source>
</evidence>
<keyword evidence="7 21" id="KW-0853">WD repeat</keyword>
<dbReference type="SUPFAM" id="SSF50978">
    <property type="entry name" value="WD40 repeat-like"/>
    <property type="match status" value="1"/>
</dbReference>
<dbReference type="GO" id="GO:0008203">
    <property type="term" value="P:cholesterol metabolic process"/>
    <property type="evidence" value="ECO:0007669"/>
    <property type="project" value="UniProtKB-KW"/>
</dbReference>
<comment type="similarity">
    <text evidence="4">Belongs to the WD repeat SCAP family.</text>
</comment>
<evidence type="ECO:0000256" key="12">
    <source>
        <dbReference type="ARBA" id="ARBA00023034"/>
    </source>
</evidence>
<evidence type="ECO:0000256" key="20">
    <source>
        <dbReference type="ARBA" id="ARBA00045958"/>
    </source>
</evidence>
<reference evidence="24 25" key="2">
    <citation type="submission" date="2015-05" db="EMBL/GenBank/DDBJ databases">
        <authorList>
            <person name="Morales-Cruz A."/>
            <person name="Amrine K.C."/>
            <person name="Cantu D."/>
        </authorList>
    </citation>
    <scope>NUCLEOTIDE SEQUENCE [LARGE SCALE GENOMIC DNA]</scope>
    <source>
        <strain evidence="24">DA912</strain>
    </source>
</reference>
<dbReference type="Proteomes" id="UP000034680">
    <property type="component" value="Unassembled WGS sequence"/>
</dbReference>
<feature type="repeat" description="WD" evidence="21">
    <location>
        <begin position="455"/>
        <end position="488"/>
    </location>
</feature>
<accession>A0A0G2F8N0</accession>
<keyword evidence="10" id="KW-0256">Endoplasmic reticulum</keyword>
<keyword evidence="14" id="KW-0446">Lipid-binding</keyword>
<keyword evidence="6" id="KW-0153">Cholesterol metabolism</keyword>
<feature type="transmembrane region" description="Helical" evidence="22">
    <location>
        <begin position="283"/>
        <end position="301"/>
    </location>
</feature>
<keyword evidence="12" id="KW-0333">Golgi apparatus</keyword>
<comment type="caution">
    <text evidence="24">The sequence shown here is derived from an EMBL/GenBank/DDBJ whole genome shotgun (WGS) entry which is preliminary data.</text>
</comment>
<dbReference type="Pfam" id="PF12349">
    <property type="entry name" value="Sterol-sensing"/>
    <property type="match status" value="1"/>
</dbReference>
<feature type="transmembrane region" description="Helical" evidence="22">
    <location>
        <begin position="12"/>
        <end position="31"/>
    </location>
</feature>
<evidence type="ECO:0000313" key="25">
    <source>
        <dbReference type="Proteomes" id="UP000034680"/>
    </source>
</evidence>
<feature type="domain" description="SSD" evidence="23">
    <location>
        <begin position="217"/>
        <end position="336"/>
    </location>
</feature>
<dbReference type="PANTHER" id="PTHR46378:SF1">
    <property type="entry name" value="STEROL REGULATORY ELEMENT-BINDING PROTEIN CLEAVAGE-ACTIVATING PROTEIN"/>
    <property type="match status" value="1"/>
</dbReference>
<evidence type="ECO:0000313" key="24">
    <source>
        <dbReference type="EMBL" id="KKY30564.1"/>
    </source>
</evidence>
<dbReference type="AlphaFoldDB" id="A0A0G2F8N0"/>
<dbReference type="InterPro" id="IPR053958">
    <property type="entry name" value="HMGCR/SNAP/NPC1-like_SSD"/>
</dbReference>
<dbReference type="GO" id="GO:0032934">
    <property type="term" value="F:sterol binding"/>
    <property type="evidence" value="ECO:0007669"/>
    <property type="project" value="InterPro"/>
</dbReference>
<dbReference type="GO" id="GO:0000139">
    <property type="term" value="C:Golgi membrane"/>
    <property type="evidence" value="ECO:0007669"/>
    <property type="project" value="UniProtKB-SubCell"/>
</dbReference>
<evidence type="ECO:0000256" key="18">
    <source>
        <dbReference type="ARBA" id="ARBA00023221"/>
    </source>
</evidence>
<evidence type="ECO:0000256" key="14">
    <source>
        <dbReference type="ARBA" id="ARBA00023121"/>
    </source>
</evidence>
<dbReference type="GO" id="GO:0012507">
    <property type="term" value="C:ER to Golgi transport vesicle membrane"/>
    <property type="evidence" value="ECO:0007669"/>
    <property type="project" value="UniProtKB-SubCell"/>
</dbReference>
<name>A0A0G2F8N0_9PEZI</name>
<dbReference type="GO" id="GO:0032936">
    <property type="term" value="C:SREBP-SCAP complex"/>
    <property type="evidence" value="ECO:0007669"/>
    <property type="project" value="TreeGrafter"/>
</dbReference>
<keyword evidence="17" id="KW-0325">Glycoprotein</keyword>
<feature type="transmembrane region" description="Helical" evidence="22">
    <location>
        <begin position="308"/>
        <end position="334"/>
    </location>
</feature>
<evidence type="ECO:0000256" key="16">
    <source>
        <dbReference type="ARBA" id="ARBA00023166"/>
    </source>
</evidence>
<evidence type="ECO:0000256" key="13">
    <source>
        <dbReference type="ARBA" id="ARBA00023098"/>
    </source>
</evidence>
<comment type="subcellular location">
    <subcellularLocation>
        <location evidence="2">Cytoplasmic vesicle</location>
        <location evidence="2">COPII-coated vesicle membrane</location>
        <topology evidence="2">Multi-pass membrane protein</topology>
    </subcellularLocation>
    <subcellularLocation>
        <location evidence="1">Endoplasmic reticulum membrane</location>
        <topology evidence="1">Multi-pass membrane protein</topology>
    </subcellularLocation>
    <subcellularLocation>
        <location evidence="3">Golgi apparatus membrane</location>
        <topology evidence="3">Multi-pass membrane protein</topology>
    </subcellularLocation>
</comment>
<dbReference type="GO" id="GO:0032933">
    <property type="term" value="P:SREBP signaling pathway"/>
    <property type="evidence" value="ECO:0007669"/>
    <property type="project" value="InterPro"/>
</dbReference>
<dbReference type="OrthoDB" id="1914839at2759"/>
<dbReference type="InterPro" id="IPR036322">
    <property type="entry name" value="WD40_repeat_dom_sf"/>
</dbReference>
<keyword evidence="9" id="KW-0677">Repeat</keyword>
<evidence type="ECO:0000256" key="9">
    <source>
        <dbReference type="ARBA" id="ARBA00022737"/>
    </source>
</evidence>
<keyword evidence="8 22" id="KW-0812">Transmembrane</keyword>
<organism evidence="24 25">
    <name type="scientific">Diaporthe ampelina</name>
    <dbReference type="NCBI Taxonomy" id="1214573"/>
    <lineage>
        <taxon>Eukaryota</taxon>
        <taxon>Fungi</taxon>
        <taxon>Dikarya</taxon>
        <taxon>Ascomycota</taxon>
        <taxon>Pezizomycotina</taxon>
        <taxon>Sordariomycetes</taxon>
        <taxon>Sordariomycetidae</taxon>
        <taxon>Diaporthales</taxon>
        <taxon>Diaporthaceae</taxon>
        <taxon>Diaporthe</taxon>
    </lineage>
</organism>
<dbReference type="GO" id="GO:0005789">
    <property type="term" value="C:endoplasmic reticulum membrane"/>
    <property type="evidence" value="ECO:0007669"/>
    <property type="project" value="UniProtKB-SubCell"/>
</dbReference>
<dbReference type="PROSITE" id="PS50156">
    <property type="entry name" value="SSD"/>
    <property type="match status" value="1"/>
</dbReference>
<comment type="function">
    <text evidence="20">Escort protein required for cholesterol as well as lipid homeostasis. Regulates export of the SCAP-SREBP complex from the endoplasmic reticulum to the Golgi upon low cholesterol, thereby regulating the processing of sterol regulatory element-binding proteins (SREBPs) SREBF1/SREBP1 and SREBF2/SREBP2. At high sterol concentrations, formation of a ternary complex with INSIG (INSIG1 or INSIG2) leads to mask the ER export signal in SCAP, promoting retention of the complex in the endoplasmic reticulum. Low sterol concentrations trigger release of INSIG, a conformational change in the SSD domain of SCAP, unmasking of the ER export signal, promoting recruitment into COPII-coated vesicles and transport of the SCAP-SREBP to the Golgi: in the Golgi, SREBPs are then processed, releasing the transcription factor fragment of SREBPs from the membrane, its import into the nucleus and up-regulation of LDLR, INSIG1 and the mevalonate pathway. Binds cholesterol via its SSD domain.</text>
</comment>
<evidence type="ECO:0000259" key="23">
    <source>
        <dbReference type="PROSITE" id="PS50156"/>
    </source>
</evidence>
<sequence length="583" mass="65183">MRVTESYGRYAARHVLATLLISVVVAGILIYPCPFLYTTDYTIAAPNLPLHVWTDAQPLDDRPAVEPDVIMRTIWVHGSYMKALDREVLLGALELQDAILGPTTDFDPRQPTRGIPLLDRQADLTEKERDAFHVVNGLTNQSWFFHSPLQYWSCDAGNIARDSDFVNTVNEKKTQPTSVNVTLRHSIVFSGKKFEDRRLIAADALVITLLHLQDSPIIMSIISSLTVCALFRIDLSRIPRAAYPLVLMAMSLENIFRLINAVILTPSDHNTSSRIGHAFGETGHVALASVAQNLLILWGLARVVSSGVSAFCTFAAIAILFDFFYLSTFFLSVLSVDLHQARSPKSWLRLQDHETAKEVINVIKPWAHSYVARVHDPVVFVLKGANRNPPKGVRWFPDAIYDFTHHQLTPFIVTVLVLVAMVRLLMNYLLWDEMVDVRGEDDVDEEPLVSVKSLANGHQLDIARLLVAPDSHVVSAGLDRKIRVWDLQYDFASHDLDKPGSPMGSPFPIQAMAVDNASNWLAILSTYQVLLWSITKQEWGPSAPVDLYGQKPEAFFFGPTRNNSQLSIVILPSSLYHCEPSAD</sequence>
<keyword evidence="15 22" id="KW-0472">Membrane</keyword>
<keyword evidence="16" id="KW-1207">Sterol metabolism</keyword>
<dbReference type="InterPro" id="IPR030225">
    <property type="entry name" value="SCAP"/>
</dbReference>
<keyword evidence="19" id="KW-0968">Cytoplasmic vesicle</keyword>
<proteinExistence type="inferred from homology"/>